<dbReference type="Proteomes" id="UP000245252">
    <property type="component" value="Unassembled WGS sequence"/>
</dbReference>
<organism evidence="1 2">
    <name type="scientific">Metarhizobium album</name>
    <dbReference type="NCBI Taxonomy" id="2182425"/>
    <lineage>
        <taxon>Bacteria</taxon>
        <taxon>Pseudomonadati</taxon>
        <taxon>Pseudomonadota</taxon>
        <taxon>Alphaproteobacteria</taxon>
        <taxon>Hyphomicrobiales</taxon>
        <taxon>Rhizobiaceae</taxon>
        <taxon>Metarhizobium</taxon>
    </lineage>
</organism>
<dbReference type="EMBL" id="QFBC01000020">
    <property type="protein sequence ID" value="PWE52798.1"/>
    <property type="molecule type" value="Genomic_DNA"/>
</dbReference>
<evidence type="ECO:0000313" key="1">
    <source>
        <dbReference type="EMBL" id="PWE52798.1"/>
    </source>
</evidence>
<accession>A0A2U2DHQ5</accession>
<dbReference type="RefSeq" id="WP_109461698.1">
    <property type="nucleotide sequence ID" value="NZ_QFBC01000020.1"/>
</dbReference>
<keyword evidence="2" id="KW-1185">Reference proteome</keyword>
<gene>
    <name evidence="1" type="ORF">DEM27_28770</name>
</gene>
<dbReference type="AlphaFoldDB" id="A0A2U2DHQ5"/>
<protein>
    <submittedName>
        <fullName evidence="1">Uncharacterized protein</fullName>
    </submittedName>
</protein>
<evidence type="ECO:0000313" key="2">
    <source>
        <dbReference type="Proteomes" id="UP000245252"/>
    </source>
</evidence>
<name>A0A2U2DHQ5_9HYPH</name>
<reference evidence="1 2" key="1">
    <citation type="submission" date="2018-05" db="EMBL/GenBank/DDBJ databases">
        <title>The draft genome of strain NS-104.</title>
        <authorList>
            <person name="Hang P."/>
            <person name="Jiang J."/>
        </authorList>
    </citation>
    <scope>NUCLEOTIDE SEQUENCE [LARGE SCALE GENOMIC DNA]</scope>
    <source>
        <strain evidence="1 2">NS-104</strain>
    </source>
</reference>
<proteinExistence type="predicted"/>
<comment type="caution">
    <text evidence="1">The sequence shown here is derived from an EMBL/GenBank/DDBJ whole genome shotgun (WGS) entry which is preliminary data.</text>
</comment>
<sequence length="79" mass="8471">MVDELSEAIDLSHSALSLLLTAEAACEVFNTGTGAEHAVKLAAAIGGTIRQARELIEANHETIELMQIRNERHSKGTSK</sequence>